<dbReference type="GO" id="GO:0035869">
    <property type="term" value="C:ciliary transition zone"/>
    <property type="evidence" value="ECO:0007669"/>
    <property type="project" value="TreeGrafter"/>
</dbReference>
<keyword evidence="8" id="KW-1185">Reference proteome</keyword>
<dbReference type="InterPro" id="IPR058764">
    <property type="entry name" value="NPHP4_SK"/>
</dbReference>
<protein>
    <recommendedName>
        <fullName evidence="9">Nephrocystin-4</fullName>
    </recommendedName>
</protein>
<proteinExistence type="predicted"/>
<dbReference type="InterPro" id="IPR058687">
    <property type="entry name" value="Ig_NPHP4_1st"/>
</dbReference>
<dbReference type="Pfam" id="PF26015">
    <property type="entry name" value="Ig_NPH4_3rd"/>
    <property type="match status" value="1"/>
</dbReference>
<feature type="domain" description="NPHP4 SK-like" evidence="2">
    <location>
        <begin position="934"/>
        <end position="997"/>
    </location>
</feature>
<evidence type="ECO:0000259" key="3">
    <source>
        <dbReference type="Pfam" id="PF26186"/>
    </source>
</evidence>
<feature type="domain" description="NPHP4 Ig-like" evidence="6">
    <location>
        <begin position="1000"/>
        <end position="1153"/>
    </location>
</feature>
<dbReference type="Pfam" id="PF26190">
    <property type="entry name" value="Ig_NPHP4_1st"/>
    <property type="match status" value="1"/>
</dbReference>
<gene>
    <name evidence="7" type="ORF">NP493_389g03140</name>
</gene>
<name>A0AAD9L276_RIDPI</name>
<dbReference type="InterPro" id="IPR058686">
    <property type="entry name" value="Ig_NPHP4_3rd"/>
</dbReference>
<dbReference type="InterPro" id="IPR029775">
    <property type="entry name" value="NPHP4"/>
</dbReference>
<feature type="domain" description="NPHP4 C2-like" evidence="3">
    <location>
        <begin position="598"/>
        <end position="777"/>
    </location>
</feature>
<dbReference type="InterPro" id="IPR058688">
    <property type="entry name" value="Ig_NPHP4_2nd"/>
</dbReference>
<dbReference type="Pfam" id="PF26189">
    <property type="entry name" value="Ig_NPHP4_2nd"/>
    <property type="match status" value="1"/>
</dbReference>
<dbReference type="InterPro" id="IPR058765">
    <property type="entry name" value="NPHP4_C2-like"/>
</dbReference>
<dbReference type="GO" id="GO:0097730">
    <property type="term" value="C:non-motile cilium"/>
    <property type="evidence" value="ECO:0007669"/>
    <property type="project" value="InterPro"/>
</dbReference>
<feature type="domain" description="NPHP4 Ig-like" evidence="5">
    <location>
        <begin position="1160"/>
        <end position="1259"/>
    </location>
</feature>
<dbReference type="CDD" id="cd22239">
    <property type="entry name" value="NPHP4"/>
    <property type="match status" value="1"/>
</dbReference>
<sequence length="1454" mass="162932">MFIGDEVLQPCALRLLATVGVSCPFCLTVESVEGIQATVSDDRSDTSVTEYRVQVTLYDVAYKQFFGRTWVGPTMAVKPQTQPFKLPYDQHVYFHTSLNDPSIAIVLEVVAITSKNDGKRQEVSCGWGTFHLFRYKGDMPDTSNSATVPAQRIDIYHGSPRMLFYLDEPILESPVLTTVNGCQLVYNIRTHHQLQKVMHLMPENVIIGANDILPGIAEGFRSGRTPGLVDNLRKPRLLKSVSCHLERIVISLSPNAEQFESELCRIMNEERITQEGLRPDGRRLEIIKRYLQIGIHNGWTYVADPEIVQLTIDSTDSKGSTNTSFRRNSINRRSSQRIASTGLISVNKSSVLVHKSRTHLEGMVEDPMFTIVFMLIYELGEPRLASDRMATMARTSFSVIVRWAAFSPLTNFEGPDHSLNLVGGPTRNPENMLIFYRQSDDTIASSANLAGLTGGNLSFTFSSGKMDLVGNLEAPITDSLAMDGMGETVQRVTTADLYSTPTSQKPPKPRSVAEAAVQVSKTPRPTGQAIYPSQPMGYHVPPAGTPQGYMPIAIQHVSDTAAVSPPGTARTSSDLHELPFTPTHIPILPAAPGLPRSAYAKLAAAGFPQILDRNGEPPEVIDPGDPMNIEMGLEERDRLPANEIILQFLAFSRMNTFETEPGIKSPATVFFTFQFYRFPQITSERLLLGDIEGELSCNPSALPCVLQRLDKDGSLMKGPPGYQVKYHVDPAYLKPGEGRLFLEHLSEQILHIDVWDGDSLMLIGSSTVELKHCGAQGMMSYSLMLFGSSTVELKHLCRQGLEAIQLTYELDVLVNEYSQDDSVLPSGGVSRDGTFCPPEAKPLLKGRLHLRLANIGYPSEGKYVKTGAVAVKPTVIVKNDVDTSHFLGGGLTAPNITALYKSQGNVAKHLVETNYEVASLLSSRKDKFNTNQQEGTAERKRKLARMQKIRQLESHENMPVITSFRKQKEERARDLKTIELYRDQGKNEGILNMLAQAITTKHYIHPSLGTAQYFEYILRNPYNTEHTITIDCDDRELTVITDPREWRHFRMLNQVYASIEEGMFNMDTPSGKPEIFLRPKESVNVPFKFLTFRADDRVQPQEPLDAHKLKARQGFVPKKDTGGVMESRMTKVYFNTRDKKPVAILMVNIEPQPHVINQTFRFHHPEQSFLKKSIRFMQTQHLPGMPIPVTDPAGLRQIYIRCSDSNVICSSRSVGAGEPHDIFLKVACGASPQIKRFYIAVYLDPYLSKPVQIWQFDVHALQRVDVACTEGETTQFTLVVRGTQATRLVQCFSSHPLEMQLQPREPFMLAANTVQEISTAIRPHRSGCKFLYVNVVDVESHQLLRTWLICATAKPPHIEKAFELELPIGGGRGCNKRISYTNPYQKRRVFHVHTNHPELLQFKDTRLELDAGETQSIGMKFAPYMNRGILEILVYINDENDKTEETFCVKAVYK</sequence>
<dbReference type="GO" id="GO:0036064">
    <property type="term" value="C:ciliary basal body"/>
    <property type="evidence" value="ECO:0007669"/>
    <property type="project" value="TreeGrafter"/>
</dbReference>
<dbReference type="Pfam" id="PF26186">
    <property type="entry name" value="NPHP4_C2_3rd"/>
    <property type="match status" value="2"/>
</dbReference>
<dbReference type="PANTHER" id="PTHR31043">
    <property type="entry name" value="NEPHROCYSTIN-4"/>
    <property type="match status" value="1"/>
</dbReference>
<reference evidence="7" key="1">
    <citation type="journal article" date="2023" name="Mol. Biol. Evol.">
        <title>Third-Generation Sequencing Reveals the Adaptive Role of the Epigenome in Three Deep-Sea Polychaetes.</title>
        <authorList>
            <person name="Perez M."/>
            <person name="Aroh O."/>
            <person name="Sun Y."/>
            <person name="Lan Y."/>
            <person name="Juniper S.K."/>
            <person name="Young C.R."/>
            <person name="Angers B."/>
            <person name="Qian P.Y."/>
        </authorList>
    </citation>
    <scope>NUCLEOTIDE SEQUENCE</scope>
    <source>
        <strain evidence="7">R07B-5</strain>
    </source>
</reference>
<dbReference type="PANTHER" id="PTHR31043:SF3">
    <property type="entry name" value="NEPHROCYSTIN-4"/>
    <property type="match status" value="1"/>
</dbReference>
<evidence type="ECO:0000259" key="1">
    <source>
        <dbReference type="Pfam" id="PF26015"/>
    </source>
</evidence>
<organism evidence="7 8">
    <name type="scientific">Ridgeia piscesae</name>
    <name type="common">Tubeworm</name>
    <dbReference type="NCBI Taxonomy" id="27915"/>
    <lineage>
        <taxon>Eukaryota</taxon>
        <taxon>Metazoa</taxon>
        <taxon>Spiralia</taxon>
        <taxon>Lophotrochozoa</taxon>
        <taxon>Annelida</taxon>
        <taxon>Polychaeta</taxon>
        <taxon>Sedentaria</taxon>
        <taxon>Canalipalpata</taxon>
        <taxon>Sabellida</taxon>
        <taxon>Siboglinidae</taxon>
        <taxon>Ridgeia</taxon>
    </lineage>
</organism>
<dbReference type="GO" id="GO:0090090">
    <property type="term" value="P:negative regulation of canonical Wnt signaling pathway"/>
    <property type="evidence" value="ECO:0007669"/>
    <property type="project" value="InterPro"/>
</dbReference>
<accession>A0AAD9L276</accession>
<evidence type="ECO:0000313" key="7">
    <source>
        <dbReference type="EMBL" id="KAK2181625.1"/>
    </source>
</evidence>
<evidence type="ECO:0000313" key="8">
    <source>
        <dbReference type="Proteomes" id="UP001209878"/>
    </source>
</evidence>
<evidence type="ECO:0000259" key="2">
    <source>
        <dbReference type="Pfam" id="PF26173"/>
    </source>
</evidence>
<feature type="domain" description="NPHP4 C2-like" evidence="3">
    <location>
        <begin position="781"/>
        <end position="856"/>
    </location>
</feature>
<comment type="caution">
    <text evidence="7">The sequence shown here is derived from an EMBL/GenBank/DDBJ whole genome shotgun (WGS) entry which is preliminary data.</text>
</comment>
<evidence type="ECO:0000259" key="6">
    <source>
        <dbReference type="Pfam" id="PF26190"/>
    </source>
</evidence>
<dbReference type="GO" id="GO:0097546">
    <property type="term" value="C:ciliary base"/>
    <property type="evidence" value="ECO:0007669"/>
    <property type="project" value="TreeGrafter"/>
</dbReference>
<dbReference type="Pfam" id="PF26173">
    <property type="entry name" value="NPHP4_SK"/>
    <property type="match status" value="1"/>
</dbReference>
<evidence type="ECO:0008006" key="9">
    <source>
        <dbReference type="Google" id="ProtNLM"/>
    </source>
</evidence>
<feature type="domain" description="NPHP4 Ig-like" evidence="1">
    <location>
        <begin position="1271"/>
        <end position="1354"/>
    </location>
</feature>
<evidence type="ECO:0000259" key="4">
    <source>
        <dbReference type="Pfam" id="PF26187"/>
    </source>
</evidence>
<evidence type="ECO:0000259" key="5">
    <source>
        <dbReference type="Pfam" id="PF26189"/>
    </source>
</evidence>
<dbReference type="EMBL" id="JAODUO010000388">
    <property type="protein sequence ID" value="KAK2181625.1"/>
    <property type="molecule type" value="Genomic_DNA"/>
</dbReference>
<dbReference type="Proteomes" id="UP001209878">
    <property type="component" value="Unassembled WGS sequence"/>
</dbReference>
<feature type="domain" description="NPHP4 Ig-like" evidence="4">
    <location>
        <begin position="1360"/>
        <end position="1454"/>
    </location>
</feature>
<dbReference type="GO" id="GO:1904491">
    <property type="term" value="P:protein localization to ciliary transition zone"/>
    <property type="evidence" value="ECO:0007669"/>
    <property type="project" value="TreeGrafter"/>
</dbReference>
<dbReference type="InterPro" id="IPR058685">
    <property type="entry name" value="Ig_NPHP4_4th"/>
</dbReference>
<dbReference type="Pfam" id="PF26187">
    <property type="entry name" value="Ig_NPHP4_4th"/>
    <property type="match status" value="1"/>
</dbReference>